<dbReference type="RefSeq" id="XP_070885804.1">
    <property type="nucleotide sequence ID" value="XM_071024382.1"/>
</dbReference>
<dbReference type="GeneID" id="98139454"/>
<dbReference type="SUPFAM" id="SSF48371">
    <property type="entry name" value="ARM repeat"/>
    <property type="match status" value="1"/>
</dbReference>
<protein>
    <submittedName>
        <fullName evidence="1">Armadillo-type protein</fullName>
    </submittedName>
</protein>
<proteinExistence type="predicted"/>
<organism evidence="1 2">
    <name type="scientific">Aspergillus lucknowensis</name>
    <dbReference type="NCBI Taxonomy" id="176173"/>
    <lineage>
        <taxon>Eukaryota</taxon>
        <taxon>Fungi</taxon>
        <taxon>Dikarya</taxon>
        <taxon>Ascomycota</taxon>
        <taxon>Pezizomycotina</taxon>
        <taxon>Eurotiomycetes</taxon>
        <taxon>Eurotiomycetidae</taxon>
        <taxon>Eurotiales</taxon>
        <taxon>Aspergillaceae</taxon>
        <taxon>Aspergillus</taxon>
        <taxon>Aspergillus subgen. Nidulantes</taxon>
    </lineage>
</organism>
<sequence length="678" mass="74065">MSIEIDGNATRTTADELRGSQILKAEVLSCPSLSEIFSASAQWPPALEPPQAESLPADEQEALLHSVEDALKNTEPTCEAANFESVPSTLSKLWNCQSQYLVHATEALANGSRNPSLRLVYGRAGILDFFLRLVASKEVTESSLILHALRLIGNSCADTDENRETVVKGNYTLAILPHLLRPELIQVVIPVIYNMCMDFEPAQFQSAANKIVYTLLKLVEGRAFGDDDALLEYVYELIELVGEQEQGIENSPDGTISLLIALTLDSVAELASTPFSCLVNCLVAYLNNDRFQNICIARQLVPDILSVLERSVSADAANSSEDVQTLARSRLKINQALAEISAFPLFSKLYPLDSSLAQTLKSWLTSTEDQLQICACIMLGNLARSDEVCSAMVRELKIHEELIAILNSDARGAVLHAALSFLKNLAIASENRLYLADAGIIPAVSRLWGYEIVPQVQLAATSITRQLIISSVDNISRLLDHANAPLEDKESDSSDNGTKRTYLSLLLALFEKSDSTPVKTEIGRIVASLCRTLVPKSKSSAQDCAQANPLLDSLFTGHDGVALPLGAMIIQTQWPVVRSEGWFALALMASTKAGANAVVSCLQKIDGFPLIKQALTSEEPSPGINETDEVQWRKDRDNIVVLVQELLRNDPETLDGSRKSSMRELMGSHVSKYLKRSN</sequence>
<dbReference type="EMBL" id="JBFXLQ010000022">
    <property type="protein sequence ID" value="KAL2866825.1"/>
    <property type="molecule type" value="Genomic_DNA"/>
</dbReference>
<evidence type="ECO:0000313" key="2">
    <source>
        <dbReference type="Proteomes" id="UP001610432"/>
    </source>
</evidence>
<dbReference type="InterPro" id="IPR016024">
    <property type="entry name" value="ARM-type_fold"/>
</dbReference>
<keyword evidence="2" id="KW-1185">Reference proteome</keyword>
<gene>
    <name evidence="1" type="ORF">BJX67DRAFT_116979</name>
</gene>
<evidence type="ECO:0000313" key="1">
    <source>
        <dbReference type="EMBL" id="KAL2866825.1"/>
    </source>
</evidence>
<dbReference type="Proteomes" id="UP001610432">
    <property type="component" value="Unassembled WGS sequence"/>
</dbReference>
<dbReference type="InterPro" id="IPR011989">
    <property type="entry name" value="ARM-like"/>
</dbReference>
<dbReference type="InterPro" id="IPR040144">
    <property type="entry name" value="RAP1GDS1"/>
</dbReference>
<accession>A0ABR4LQK0</accession>
<dbReference type="Gene3D" id="1.25.10.10">
    <property type="entry name" value="Leucine-rich Repeat Variant"/>
    <property type="match status" value="2"/>
</dbReference>
<dbReference type="PANTHER" id="PTHR10957">
    <property type="entry name" value="RAP1 GTPASE-GDP DISSOCIATION STIMULATOR 1"/>
    <property type="match status" value="1"/>
</dbReference>
<name>A0ABR4LQK0_9EURO</name>
<reference evidence="1 2" key="1">
    <citation type="submission" date="2024-07" db="EMBL/GenBank/DDBJ databases">
        <title>Section-level genome sequencing and comparative genomics of Aspergillus sections Usti and Cavernicolus.</title>
        <authorList>
            <consortium name="Lawrence Berkeley National Laboratory"/>
            <person name="Nybo J.L."/>
            <person name="Vesth T.C."/>
            <person name="Theobald S."/>
            <person name="Frisvad J.C."/>
            <person name="Larsen T.O."/>
            <person name="Kjaerboelling I."/>
            <person name="Rothschild-Mancinelli K."/>
            <person name="Lyhne E.K."/>
            <person name="Kogle M.E."/>
            <person name="Barry K."/>
            <person name="Clum A."/>
            <person name="Na H."/>
            <person name="Ledsgaard L."/>
            <person name="Lin J."/>
            <person name="Lipzen A."/>
            <person name="Kuo A."/>
            <person name="Riley R."/>
            <person name="Mondo S."/>
            <person name="Labutti K."/>
            <person name="Haridas S."/>
            <person name="Pangalinan J."/>
            <person name="Salamov A.A."/>
            <person name="Simmons B.A."/>
            <person name="Magnuson J.K."/>
            <person name="Chen J."/>
            <person name="Drula E."/>
            <person name="Henrissat B."/>
            <person name="Wiebenga A."/>
            <person name="Lubbers R.J."/>
            <person name="Gomes A.C."/>
            <person name="Macurrencykelacurrency M.R."/>
            <person name="Stajich J."/>
            <person name="Grigoriev I.V."/>
            <person name="Mortensen U.H."/>
            <person name="De Vries R.P."/>
            <person name="Baker S.E."/>
            <person name="Andersen M.R."/>
        </authorList>
    </citation>
    <scope>NUCLEOTIDE SEQUENCE [LARGE SCALE GENOMIC DNA]</scope>
    <source>
        <strain evidence="1 2">CBS 449.75</strain>
    </source>
</reference>
<comment type="caution">
    <text evidence="1">The sequence shown here is derived from an EMBL/GenBank/DDBJ whole genome shotgun (WGS) entry which is preliminary data.</text>
</comment>